<accession>A0A8H3J007</accession>
<evidence type="ECO:0000313" key="7">
    <source>
        <dbReference type="EMBL" id="CAF9938105.1"/>
    </source>
</evidence>
<sequence length="382" mass="41683">MPPDLTQTLRRINKYHDYLSREEDVDIKRAFLSALIEASGELGGQSTEALEGVIRGCGQEDKGLMPMEQKSVIEPAQKQSYALIPSDKAAVEEVSAQIVDQPLPSLKNEDVEGFFADAAESSSRRTSRTLRGDPPAVEARARSELPGSLAMKSTPVAKGNIPDGSRQRGGLVTATVPRPQVELKKAPSMASINVADEARPRGGVVMFAVSRQPAEKQAPTKPAPMAIMNVAQGPLQRDGLAIPRPQASQGTVDLEKVCPCTLEGHDCVYAEGCSMIKTCFKNIAGSEQCKCRLPHVQPSCRRYLWGRHCPYGADCAFAHDKPGQLVRIEKGYQHHNHHEKLENANSLVGVKRDFRAAGHEDPGNRSENTDRTDRNGKKRLHA</sequence>
<feature type="region of interest" description="Disordered" evidence="5">
    <location>
        <begin position="118"/>
        <end position="141"/>
    </location>
</feature>
<dbReference type="AlphaFoldDB" id="A0A8H3J007"/>
<dbReference type="SUPFAM" id="SSF90229">
    <property type="entry name" value="CCCH zinc finger"/>
    <property type="match status" value="1"/>
</dbReference>
<evidence type="ECO:0000256" key="3">
    <source>
        <dbReference type="ARBA" id="ARBA00022833"/>
    </source>
</evidence>
<organism evidence="7 8">
    <name type="scientific">Heterodermia speciosa</name>
    <dbReference type="NCBI Taxonomy" id="116794"/>
    <lineage>
        <taxon>Eukaryota</taxon>
        <taxon>Fungi</taxon>
        <taxon>Dikarya</taxon>
        <taxon>Ascomycota</taxon>
        <taxon>Pezizomycotina</taxon>
        <taxon>Lecanoromycetes</taxon>
        <taxon>OSLEUM clade</taxon>
        <taxon>Lecanoromycetidae</taxon>
        <taxon>Caliciales</taxon>
        <taxon>Physciaceae</taxon>
        <taxon>Heterodermia</taxon>
    </lineage>
</organism>
<reference evidence="7" key="1">
    <citation type="submission" date="2021-03" db="EMBL/GenBank/DDBJ databases">
        <authorList>
            <person name="Tagirdzhanova G."/>
        </authorList>
    </citation>
    <scope>NUCLEOTIDE SEQUENCE</scope>
</reference>
<feature type="zinc finger region" description="C3H1-type" evidence="4">
    <location>
        <begin position="294"/>
        <end position="322"/>
    </location>
</feature>
<evidence type="ECO:0000259" key="6">
    <source>
        <dbReference type="PROSITE" id="PS50103"/>
    </source>
</evidence>
<dbReference type="InterPro" id="IPR000571">
    <property type="entry name" value="Znf_CCCH"/>
</dbReference>
<evidence type="ECO:0000256" key="1">
    <source>
        <dbReference type="ARBA" id="ARBA00022723"/>
    </source>
</evidence>
<proteinExistence type="predicted"/>
<keyword evidence="8" id="KW-1185">Reference proteome</keyword>
<evidence type="ECO:0000256" key="5">
    <source>
        <dbReference type="SAM" id="MobiDB-lite"/>
    </source>
</evidence>
<dbReference type="PROSITE" id="PS50103">
    <property type="entry name" value="ZF_C3H1"/>
    <property type="match status" value="1"/>
</dbReference>
<dbReference type="GO" id="GO:0008270">
    <property type="term" value="F:zinc ion binding"/>
    <property type="evidence" value="ECO:0007669"/>
    <property type="project" value="UniProtKB-KW"/>
</dbReference>
<dbReference type="Proteomes" id="UP000664521">
    <property type="component" value="Unassembled WGS sequence"/>
</dbReference>
<keyword evidence="1 4" id="KW-0479">Metal-binding</keyword>
<feature type="domain" description="C3H1-type" evidence="6">
    <location>
        <begin position="294"/>
        <end position="322"/>
    </location>
</feature>
<keyword evidence="3 4" id="KW-0862">Zinc</keyword>
<comment type="caution">
    <text evidence="7">The sequence shown here is derived from an EMBL/GenBank/DDBJ whole genome shotgun (WGS) entry which is preliminary data.</text>
</comment>
<feature type="region of interest" description="Disordered" evidence="5">
    <location>
        <begin position="356"/>
        <end position="382"/>
    </location>
</feature>
<protein>
    <recommendedName>
        <fullName evidence="6">C3H1-type domain-containing protein</fullName>
    </recommendedName>
</protein>
<gene>
    <name evidence="7" type="ORF">HETSPECPRED_000776</name>
</gene>
<dbReference type="InterPro" id="IPR036855">
    <property type="entry name" value="Znf_CCCH_sf"/>
</dbReference>
<evidence type="ECO:0000313" key="8">
    <source>
        <dbReference type="Proteomes" id="UP000664521"/>
    </source>
</evidence>
<dbReference type="Pfam" id="PF00642">
    <property type="entry name" value="zf-CCCH"/>
    <property type="match status" value="1"/>
</dbReference>
<keyword evidence="2 4" id="KW-0863">Zinc-finger</keyword>
<evidence type="ECO:0000256" key="4">
    <source>
        <dbReference type="PROSITE-ProRule" id="PRU00723"/>
    </source>
</evidence>
<dbReference type="EMBL" id="CAJPDS010000108">
    <property type="protein sequence ID" value="CAF9938105.1"/>
    <property type="molecule type" value="Genomic_DNA"/>
</dbReference>
<name>A0A8H3J007_9LECA</name>
<evidence type="ECO:0000256" key="2">
    <source>
        <dbReference type="ARBA" id="ARBA00022771"/>
    </source>
</evidence>
<feature type="compositionally biased region" description="Basic and acidic residues" evidence="5">
    <location>
        <begin position="356"/>
        <end position="375"/>
    </location>
</feature>
<feature type="region of interest" description="Disordered" evidence="5">
    <location>
        <begin position="152"/>
        <end position="171"/>
    </location>
</feature>